<feature type="domain" description="HTH cro/C1-type" evidence="2">
    <location>
        <begin position="34"/>
        <end position="76"/>
    </location>
</feature>
<comment type="caution">
    <text evidence="3">The sequence shown here is derived from an EMBL/GenBank/DDBJ whole genome shotgun (WGS) entry which is preliminary data.</text>
</comment>
<dbReference type="InterPro" id="IPR001387">
    <property type="entry name" value="Cro/C1-type_HTH"/>
</dbReference>
<feature type="coiled-coil region" evidence="1">
    <location>
        <begin position="126"/>
        <end position="203"/>
    </location>
</feature>
<keyword evidence="1" id="KW-0175">Coiled coil</keyword>
<evidence type="ECO:0000256" key="1">
    <source>
        <dbReference type="SAM" id="Coils"/>
    </source>
</evidence>
<dbReference type="Gene3D" id="1.10.260.40">
    <property type="entry name" value="lambda repressor-like DNA-binding domains"/>
    <property type="match status" value="1"/>
</dbReference>
<dbReference type="PROSITE" id="PS50943">
    <property type="entry name" value="HTH_CROC1"/>
    <property type="match status" value="1"/>
</dbReference>
<dbReference type="Proteomes" id="UP000612233">
    <property type="component" value="Unassembled WGS sequence"/>
</dbReference>
<evidence type="ECO:0000313" key="4">
    <source>
        <dbReference type="Proteomes" id="UP000612233"/>
    </source>
</evidence>
<evidence type="ECO:0000313" key="3">
    <source>
        <dbReference type="EMBL" id="MBD2769668.1"/>
    </source>
</evidence>
<dbReference type="EMBL" id="JACXAD010000022">
    <property type="protein sequence ID" value="MBD2769668.1"/>
    <property type="molecule type" value="Genomic_DNA"/>
</dbReference>
<dbReference type="AlphaFoldDB" id="A0A927BGJ6"/>
<dbReference type="Pfam" id="PF01381">
    <property type="entry name" value="HTH_3"/>
    <property type="match status" value="1"/>
</dbReference>
<sequence length="242" mass="27455">MNSSTRSYIEGESSVNQRLNLLVDTFEKGKKAPFARKIGVSAQAVQEMLMGRKSDPSFKVLVRILEEYPSVSSDWLVLGQGQMLRDTSPPAASQVVEVVQLIQEYVQVSKHLEHGRAMHRESAKALARLRAEVEHQEAALQVQMEHLPNFDPEAQKVLQTVIQQQQETLAKAQKRYAEFMPFLEQVEEELLNVLKRQGKLEKDLAEFMGSVVPLNMEEQMKAISLRNKLVQTVNSPPPKKHL</sequence>
<name>A0A927BGJ6_9BACT</name>
<gene>
    <name evidence="3" type="ORF">IC235_17395</name>
</gene>
<evidence type="ECO:0000259" key="2">
    <source>
        <dbReference type="PROSITE" id="PS50943"/>
    </source>
</evidence>
<reference evidence="3" key="1">
    <citation type="submission" date="2020-09" db="EMBL/GenBank/DDBJ databases">
        <authorList>
            <person name="Kim M.K."/>
        </authorList>
    </citation>
    <scope>NUCLEOTIDE SEQUENCE</scope>
    <source>
        <strain evidence="3">BT664</strain>
    </source>
</reference>
<keyword evidence="4" id="KW-1185">Reference proteome</keyword>
<proteinExistence type="predicted"/>
<dbReference type="GO" id="GO:0003677">
    <property type="term" value="F:DNA binding"/>
    <property type="evidence" value="ECO:0007669"/>
    <property type="project" value="InterPro"/>
</dbReference>
<accession>A0A927BGJ6</accession>
<dbReference type="InterPro" id="IPR010982">
    <property type="entry name" value="Lambda_DNA-bd_dom_sf"/>
</dbReference>
<organism evidence="3 4">
    <name type="scientific">Hymenobacter montanus</name>
    <dbReference type="NCBI Taxonomy" id="2771359"/>
    <lineage>
        <taxon>Bacteria</taxon>
        <taxon>Pseudomonadati</taxon>
        <taxon>Bacteroidota</taxon>
        <taxon>Cytophagia</taxon>
        <taxon>Cytophagales</taxon>
        <taxon>Hymenobacteraceae</taxon>
        <taxon>Hymenobacter</taxon>
    </lineage>
</organism>
<protein>
    <submittedName>
        <fullName evidence="3">Helix-turn-helix domain-containing protein</fullName>
    </submittedName>
</protein>
<dbReference type="RefSeq" id="WP_191006477.1">
    <property type="nucleotide sequence ID" value="NZ_JACXAD010000022.1"/>
</dbReference>